<evidence type="ECO:0000259" key="2">
    <source>
        <dbReference type="Pfam" id="PF00437"/>
    </source>
</evidence>
<name>A0A6J6HDZ4_9ZZZZ</name>
<dbReference type="InterPro" id="IPR027417">
    <property type="entry name" value="P-loop_NTPase"/>
</dbReference>
<dbReference type="InterPro" id="IPR001482">
    <property type="entry name" value="T2SS/T4SS_dom"/>
</dbReference>
<accession>A0A6J6HDZ4</accession>
<feature type="domain" description="Bacterial type II secretion system protein E" evidence="2">
    <location>
        <begin position="9"/>
        <end position="275"/>
    </location>
</feature>
<gene>
    <name evidence="3" type="ORF">UFOPK1874_00404</name>
</gene>
<dbReference type="Gene3D" id="3.40.50.300">
    <property type="entry name" value="P-loop containing nucleotide triphosphate hydrolases"/>
    <property type="match status" value="1"/>
</dbReference>
<dbReference type="CDD" id="cd01130">
    <property type="entry name" value="VirB11-like_ATPase"/>
    <property type="match status" value="1"/>
</dbReference>
<dbReference type="EMBL" id="CAEZUX010000028">
    <property type="protein sequence ID" value="CAB4610743.1"/>
    <property type="molecule type" value="Genomic_DNA"/>
</dbReference>
<dbReference type="AlphaFoldDB" id="A0A6J6HDZ4"/>
<dbReference type="PANTHER" id="PTHR30486">
    <property type="entry name" value="TWITCHING MOTILITY PROTEIN PILT"/>
    <property type="match status" value="1"/>
</dbReference>
<evidence type="ECO:0000313" key="3">
    <source>
        <dbReference type="EMBL" id="CAB4610743.1"/>
    </source>
</evidence>
<dbReference type="InterPro" id="IPR050921">
    <property type="entry name" value="T4SS_GSP_E_ATPase"/>
</dbReference>
<proteinExistence type="inferred from homology"/>
<reference evidence="3" key="1">
    <citation type="submission" date="2020-05" db="EMBL/GenBank/DDBJ databases">
        <authorList>
            <person name="Chiriac C."/>
            <person name="Salcher M."/>
            <person name="Ghai R."/>
            <person name="Kavagutti S V."/>
        </authorList>
    </citation>
    <scope>NUCLEOTIDE SEQUENCE</scope>
</reference>
<comment type="similarity">
    <text evidence="1">Belongs to the GSP E family.</text>
</comment>
<dbReference type="Pfam" id="PF00437">
    <property type="entry name" value="T2SSE"/>
    <property type="match status" value="1"/>
</dbReference>
<organism evidence="3">
    <name type="scientific">freshwater metagenome</name>
    <dbReference type="NCBI Taxonomy" id="449393"/>
    <lineage>
        <taxon>unclassified sequences</taxon>
        <taxon>metagenomes</taxon>
        <taxon>ecological metagenomes</taxon>
    </lineage>
</organism>
<dbReference type="GO" id="GO:0016887">
    <property type="term" value="F:ATP hydrolysis activity"/>
    <property type="evidence" value="ECO:0007669"/>
    <property type="project" value="InterPro"/>
</dbReference>
<dbReference type="Gene3D" id="3.30.450.380">
    <property type="match status" value="1"/>
</dbReference>
<dbReference type="SUPFAM" id="SSF52540">
    <property type="entry name" value="P-loop containing nucleoside triphosphate hydrolases"/>
    <property type="match status" value="1"/>
</dbReference>
<protein>
    <submittedName>
        <fullName evidence="3">Unannotated protein</fullName>
    </submittedName>
</protein>
<sequence>MSHSVGVLQEHLDNPEITEIMVVEGGQLWLEDAHGIRAAGTLGHEQVALFIERICRTSGRRIDLLSPVLDARLEDGSRACVVIPPISTGGATISIRKFPKRILPLAAFGPAPCTDLVKKIIRDRLNVVISGATSSGKTSLLSAAATHFNTDERLVVVEDTAELRFNNSHVVRLQTRPANSENVGEITLQQLVRTSLRLRPDRLLVGEVRGAEAVDMLLALTSGHRGSWATVHATSATNTIQRLASIMIRDSPQWSHQQATDLIMNAVDVVVHIQRQSNGRRGITEIMCLRNGSPVHLYGDS</sequence>
<dbReference type="PANTHER" id="PTHR30486:SF6">
    <property type="entry name" value="TYPE IV PILUS RETRACTATION ATPASE PILT"/>
    <property type="match status" value="1"/>
</dbReference>
<evidence type="ECO:0000256" key="1">
    <source>
        <dbReference type="ARBA" id="ARBA00006611"/>
    </source>
</evidence>